<dbReference type="Pfam" id="PF07690">
    <property type="entry name" value="MFS_1"/>
    <property type="match status" value="1"/>
</dbReference>
<feature type="transmembrane region" description="Helical" evidence="6">
    <location>
        <begin position="21"/>
        <end position="42"/>
    </location>
</feature>
<evidence type="ECO:0000313" key="7">
    <source>
        <dbReference type="EMBL" id="QWG07639.1"/>
    </source>
</evidence>
<dbReference type="Gene3D" id="1.20.1250.20">
    <property type="entry name" value="MFS general substrate transporter like domains"/>
    <property type="match status" value="2"/>
</dbReference>
<sequence>MNETIEKSVVKDTQTKQKNHTGPFLIMVGLMFVVGFLTVVNQQFQAPLQEAFLSKSGDLKNTLATFITFAFFMGYPSMGNIASNWVDNSGHKSTLIRGLIMLIAALGIEALSAQFADLPSVTLMGGEVPQAFFIFLLGSYVLGCSMAVLQTVINPFIAVCEVPGTSSVTRLSIAGTINSIGTTVAPFFVAGIIFGGAAPEVAQILLPLSILMIVVAVVAGVLKNIELPNPMASDSGEEVDPATLTKSIWSFKHLALGVVAIFVYVGAEVAVGSNIVMHAKQIGIDKDTYALMATLYWGSMLVGRLCGSFLSKIPGHTQLLVTSGVALLLVVAAMVTQQLWLLVGVGLMHSIMWGAIFSLAIDKLGPYTSKGSGALMIGVAGGAILPWVQGVTADAIGGWDMTWIIVALCEAFLLFYAVSGYKHDLD</sequence>
<keyword evidence="4 6" id="KW-1133">Transmembrane helix</keyword>
<evidence type="ECO:0000256" key="4">
    <source>
        <dbReference type="ARBA" id="ARBA00022989"/>
    </source>
</evidence>
<feature type="transmembrane region" description="Helical" evidence="6">
    <location>
        <begin position="171"/>
        <end position="198"/>
    </location>
</feature>
<comment type="subcellular location">
    <subcellularLocation>
        <location evidence="1">Cell inner membrane</location>
        <topology evidence="1">Multi-pass membrane protein</topology>
    </subcellularLocation>
</comment>
<dbReference type="SUPFAM" id="SSF103473">
    <property type="entry name" value="MFS general substrate transporter"/>
    <property type="match status" value="1"/>
</dbReference>
<name>A0ABX8GW61_9BACT</name>
<dbReference type="Proteomes" id="UP000682802">
    <property type="component" value="Chromosome 1"/>
</dbReference>
<feature type="transmembrane region" description="Helical" evidence="6">
    <location>
        <begin position="62"/>
        <end position="82"/>
    </location>
</feature>
<feature type="transmembrane region" description="Helical" evidence="6">
    <location>
        <begin position="204"/>
        <end position="222"/>
    </location>
</feature>
<feature type="transmembrane region" description="Helical" evidence="6">
    <location>
        <begin position="289"/>
        <end position="307"/>
    </location>
</feature>
<keyword evidence="2" id="KW-1003">Cell membrane</keyword>
<reference evidence="7 8" key="1">
    <citation type="submission" date="2021-05" db="EMBL/GenBank/DDBJ databases">
        <title>Comparative genomic studies on the polysaccharide-degrading batcterial strains of the Flammeovirga genus.</title>
        <authorList>
            <person name="Zewei F."/>
            <person name="Zheng Z."/>
            <person name="Yu L."/>
            <person name="Ruyue G."/>
            <person name="Yanhong M."/>
            <person name="Yuanyuan C."/>
            <person name="Jingyan G."/>
            <person name="Wenjun H."/>
        </authorList>
    </citation>
    <scope>NUCLEOTIDE SEQUENCE [LARGE SCALE GENOMIC DNA]</scope>
    <source>
        <strain evidence="7 8">YS10</strain>
    </source>
</reference>
<evidence type="ECO:0000256" key="1">
    <source>
        <dbReference type="ARBA" id="ARBA00004429"/>
    </source>
</evidence>
<dbReference type="RefSeq" id="WP_144075025.1">
    <property type="nucleotide sequence ID" value="NZ_CP076128.1"/>
</dbReference>
<keyword evidence="5 6" id="KW-0472">Membrane</keyword>
<evidence type="ECO:0000256" key="6">
    <source>
        <dbReference type="SAM" id="Phobius"/>
    </source>
</evidence>
<evidence type="ECO:0000256" key="3">
    <source>
        <dbReference type="ARBA" id="ARBA00022692"/>
    </source>
</evidence>
<protein>
    <submittedName>
        <fullName evidence="7">MFS transporter</fullName>
    </submittedName>
</protein>
<dbReference type="InterPro" id="IPR036259">
    <property type="entry name" value="MFS_trans_sf"/>
</dbReference>
<keyword evidence="3 6" id="KW-0812">Transmembrane</keyword>
<dbReference type="EMBL" id="CP076128">
    <property type="protein sequence ID" value="QWG07639.1"/>
    <property type="molecule type" value="Genomic_DNA"/>
</dbReference>
<evidence type="ECO:0000256" key="2">
    <source>
        <dbReference type="ARBA" id="ARBA00022475"/>
    </source>
</evidence>
<dbReference type="InterPro" id="IPR011701">
    <property type="entry name" value="MFS"/>
</dbReference>
<feature type="transmembrane region" description="Helical" evidence="6">
    <location>
        <begin position="401"/>
        <end position="421"/>
    </location>
</feature>
<organism evidence="7 8">
    <name type="scientific">Flammeovirga kamogawensis</name>
    <dbReference type="NCBI Taxonomy" id="373891"/>
    <lineage>
        <taxon>Bacteria</taxon>
        <taxon>Pseudomonadati</taxon>
        <taxon>Bacteroidota</taxon>
        <taxon>Cytophagia</taxon>
        <taxon>Cytophagales</taxon>
        <taxon>Flammeovirgaceae</taxon>
        <taxon>Flammeovirga</taxon>
    </lineage>
</organism>
<dbReference type="PANTHER" id="PTHR43702:SF3">
    <property type="entry name" value="PROTEIN TSGA"/>
    <property type="match status" value="1"/>
</dbReference>
<feature type="transmembrane region" description="Helical" evidence="6">
    <location>
        <begin position="254"/>
        <end position="277"/>
    </location>
</feature>
<evidence type="ECO:0000313" key="8">
    <source>
        <dbReference type="Proteomes" id="UP000682802"/>
    </source>
</evidence>
<dbReference type="PANTHER" id="PTHR43702">
    <property type="entry name" value="L-FUCOSE-PROTON SYMPORTER"/>
    <property type="match status" value="1"/>
</dbReference>
<evidence type="ECO:0000256" key="5">
    <source>
        <dbReference type="ARBA" id="ARBA00023136"/>
    </source>
</evidence>
<gene>
    <name evidence="7" type="ORF">KM029_01510</name>
</gene>
<proteinExistence type="predicted"/>
<dbReference type="InterPro" id="IPR050375">
    <property type="entry name" value="MFS_TsgA-like"/>
</dbReference>
<keyword evidence="8" id="KW-1185">Reference proteome</keyword>
<feature type="transmembrane region" description="Helical" evidence="6">
    <location>
        <begin position="94"/>
        <end position="112"/>
    </location>
</feature>
<feature type="transmembrane region" description="Helical" evidence="6">
    <location>
        <begin position="132"/>
        <end position="159"/>
    </location>
</feature>
<accession>A0ABX8GW61</accession>
<feature type="transmembrane region" description="Helical" evidence="6">
    <location>
        <begin position="373"/>
        <end position="389"/>
    </location>
</feature>
<feature type="transmembrane region" description="Helical" evidence="6">
    <location>
        <begin position="319"/>
        <end position="335"/>
    </location>
</feature>
<feature type="transmembrane region" description="Helical" evidence="6">
    <location>
        <begin position="341"/>
        <end position="361"/>
    </location>
</feature>